<dbReference type="RefSeq" id="WP_011367957.1">
    <property type="nucleotide sequence ID" value="NC_007519.1"/>
</dbReference>
<accession>Q30ZP4</accession>
<dbReference type="EMBL" id="CP000112">
    <property type="protein sequence ID" value="ABB38852.1"/>
    <property type="molecule type" value="Genomic_DNA"/>
</dbReference>
<dbReference type="PANTHER" id="PTHR28055:SF1">
    <property type="entry name" value="ALTERED INHERITANCE OF MITOCHONDRIA PROTEIN 41, MITOCHONDRIAL"/>
    <property type="match status" value="1"/>
</dbReference>
<dbReference type="InterPro" id="IPR019004">
    <property type="entry name" value="YqeY/Aim41"/>
</dbReference>
<dbReference type="HOGENOM" id="CLU_079430_2_1_7"/>
<gene>
    <name evidence="1" type="ordered locus">Dde_2055</name>
</gene>
<keyword evidence="2" id="KW-1185">Reference proteome</keyword>
<sequence>MTLSSRIETDYIAAYKAKDSLRLGVLRLLKTAVKNLQVEKMRPLTEDEVLEVVIRQTKQRQDSIEQYTAAGRQDLADTEAAELEILKDYMPAQIGEDELAALVEKTIADLGVSGMQDMGKVMNAIMADYKGRVDGKALSGMVRTKLQAQSS</sequence>
<dbReference type="InterPro" id="IPR023168">
    <property type="entry name" value="GatB_Yqey_C_2"/>
</dbReference>
<reference evidence="1 2" key="1">
    <citation type="journal article" date="2011" name="J. Bacteriol.">
        <title>Complete genome sequence and updated annotation of Desulfovibrio alaskensis G20.</title>
        <authorList>
            <person name="Hauser L.J."/>
            <person name="Land M.L."/>
            <person name="Brown S.D."/>
            <person name="Larimer F."/>
            <person name="Keller K.L."/>
            <person name="Rapp-Giles B.J."/>
            <person name="Price M.N."/>
            <person name="Lin M."/>
            <person name="Bruce D.C."/>
            <person name="Detter J.C."/>
            <person name="Tapia R."/>
            <person name="Han C.S."/>
            <person name="Goodwin L.A."/>
            <person name="Cheng J.F."/>
            <person name="Pitluck S."/>
            <person name="Copeland A."/>
            <person name="Lucas S."/>
            <person name="Nolan M."/>
            <person name="Lapidus A.L."/>
            <person name="Palumbo A.V."/>
            <person name="Wall J.D."/>
        </authorList>
    </citation>
    <scope>NUCLEOTIDE SEQUENCE [LARGE SCALE GENOMIC DNA]</scope>
    <source>
        <strain evidence="2">ATCC BAA 1058 / DSM 17464 / G20</strain>
    </source>
</reference>
<dbReference type="AlphaFoldDB" id="Q30ZP4"/>
<dbReference type="STRING" id="207559.Dde_2055"/>
<organism evidence="1 2">
    <name type="scientific">Oleidesulfovibrio alaskensis (strain ATCC BAA-1058 / DSM 17464 / G20)</name>
    <name type="common">Desulfovibrio alaskensis</name>
    <dbReference type="NCBI Taxonomy" id="207559"/>
    <lineage>
        <taxon>Bacteria</taxon>
        <taxon>Pseudomonadati</taxon>
        <taxon>Thermodesulfobacteriota</taxon>
        <taxon>Desulfovibrionia</taxon>
        <taxon>Desulfovibrionales</taxon>
        <taxon>Desulfovibrionaceae</taxon>
        <taxon>Oleidesulfovibrio</taxon>
    </lineage>
</organism>
<dbReference type="GO" id="GO:0016884">
    <property type="term" value="F:carbon-nitrogen ligase activity, with glutamine as amido-N-donor"/>
    <property type="evidence" value="ECO:0007669"/>
    <property type="project" value="InterPro"/>
</dbReference>
<evidence type="ECO:0000313" key="2">
    <source>
        <dbReference type="Proteomes" id="UP000002710"/>
    </source>
</evidence>
<proteinExistence type="predicted"/>
<dbReference type="InterPro" id="IPR003789">
    <property type="entry name" value="Asn/Gln_tRNA_amidoTrase-B-like"/>
</dbReference>
<evidence type="ECO:0000313" key="1">
    <source>
        <dbReference type="EMBL" id="ABB38852.1"/>
    </source>
</evidence>
<dbReference type="eggNOG" id="COG1610">
    <property type="taxonomic scope" value="Bacteria"/>
</dbReference>
<dbReference type="Pfam" id="PF09424">
    <property type="entry name" value="YqeY"/>
    <property type="match status" value="1"/>
</dbReference>
<protein>
    <submittedName>
        <fullName evidence="1">GatB/YqeY family protein</fullName>
    </submittedName>
</protein>
<dbReference type="PANTHER" id="PTHR28055">
    <property type="entry name" value="ALTERED INHERITANCE OF MITOCHONDRIA PROTEIN 41, MITOCHONDRIAL"/>
    <property type="match status" value="1"/>
</dbReference>
<dbReference type="SUPFAM" id="SSF89095">
    <property type="entry name" value="GatB/YqeY motif"/>
    <property type="match status" value="1"/>
</dbReference>
<dbReference type="Gene3D" id="1.10.1510.10">
    <property type="entry name" value="Uncharacterised protein YqeY/AIM41 PF09424, N-terminal domain"/>
    <property type="match status" value="1"/>
</dbReference>
<name>Q30ZP4_OLEA2</name>
<dbReference type="KEGG" id="dde:Dde_2055"/>
<dbReference type="Proteomes" id="UP000002710">
    <property type="component" value="Chromosome"/>
</dbReference>
<dbReference type="Gene3D" id="1.10.10.410">
    <property type="match status" value="1"/>
</dbReference>
<dbReference type="InterPro" id="IPR042184">
    <property type="entry name" value="YqeY/Aim41_N"/>
</dbReference>